<feature type="compositionally biased region" description="Polar residues" evidence="4">
    <location>
        <begin position="344"/>
        <end position="361"/>
    </location>
</feature>
<name>A0A9W8E4G7_9FUNG</name>
<feature type="compositionally biased region" description="Polar residues" evidence="4">
    <location>
        <begin position="91"/>
        <end position="106"/>
    </location>
</feature>
<dbReference type="SUPFAM" id="SSF57903">
    <property type="entry name" value="FYVE/PHD zinc finger"/>
    <property type="match status" value="1"/>
</dbReference>
<reference evidence="6" key="1">
    <citation type="submission" date="2022-07" db="EMBL/GenBank/DDBJ databases">
        <title>Phylogenomic reconstructions and comparative analyses of Kickxellomycotina fungi.</title>
        <authorList>
            <person name="Reynolds N.K."/>
            <person name="Stajich J.E."/>
            <person name="Barry K."/>
            <person name="Grigoriev I.V."/>
            <person name="Crous P."/>
            <person name="Smith M.E."/>
        </authorList>
    </citation>
    <scope>NUCLEOTIDE SEQUENCE</scope>
    <source>
        <strain evidence="6">RSA 1196</strain>
    </source>
</reference>
<dbReference type="EMBL" id="JANBPY010000112">
    <property type="protein sequence ID" value="KAJ1968964.1"/>
    <property type="molecule type" value="Genomic_DNA"/>
</dbReference>
<evidence type="ECO:0000256" key="3">
    <source>
        <dbReference type="ARBA" id="ARBA00022833"/>
    </source>
</evidence>
<keyword evidence="2" id="KW-0863">Zinc-finger</keyword>
<feature type="region of interest" description="Disordered" evidence="4">
    <location>
        <begin position="651"/>
        <end position="769"/>
    </location>
</feature>
<keyword evidence="1" id="KW-0479">Metal-binding</keyword>
<feature type="domain" description="Zinc finger PHD-type" evidence="5">
    <location>
        <begin position="556"/>
        <end position="607"/>
    </location>
</feature>
<keyword evidence="7" id="KW-1185">Reference proteome</keyword>
<dbReference type="SMART" id="SM00249">
    <property type="entry name" value="PHD"/>
    <property type="match status" value="1"/>
</dbReference>
<accession>A0A9W8E4G7</accession>
<dbReference type="OrthoDB" id="5863171at2759"/>
<evidence type="ECO:0000256" key="2">
    <source>
        <dbReference type="ARBA" id="ARBA00022771"/>
    </source>
</evidence>
<dbReference type="InterPro" id="IPR013083">
    <property type="entry name" value="Znf_RING/FYVE/PHD"/>
</dbReference>
<feature type="compositionally biased region" description="Basic residues" evidence="4">
    <location>
        <begin position="687"/>
        <end position="697"/>
    </location>
</feature>
<dbReference type="GO" id="GO:0008270">
    <property type="term" value="F:zinc ion binding"/>
    <property type="evidence" value="ECO:0007669"/>
    <property type="project" value="UniProtKB-KW"/>
</dbReference>
<evidence type="ECO:0000313" key="7">
    <source>
        <dbReference type="Proteomes" id="UP001150925"/>
    </source>
</evidence>
<feature type="compositionally biased region" description="Polar residues" evidence="4">
    <location>
        <begin position="70"/>
        <end position="84"/>
    </location>
</feature>
<feature type="region of interest" description="Disordered" evidence="4">
    <location>
        <begin position="253"/>
        <end position="279"/>
    </location>
</feature>
<evidence type="ECO:0000256" key="1">
    <source>
        <dbReference type="ARBA" id="ARBA00022723"/>
    </source>
</evidence>
<evidence type="ECO:0000259" key="5">
    <source>
        <dbReference type="SMART" id="SM00249"/>
    </source>
</evidence>
<gene>
    <name evidence="6" type="ORF">IWQ62_000927</name>
</gene>
<organism evidence="6 7">
    <name type="scientific">Dispira parvispora</name>
    <dbReference type="NCBI Taxonomy" id="1520584"/>
    <lineage>
        <taxon>Eukaryota</taxon>
        <taxon>Fungi</taxon>
        <taxon>Fungi incertae sedis</taxon>
        <taxon>Zoopagomycota</taxon>
        <taxon>Kickxellomycotina</taxon>
        <taxon>Dimargaritomycetes</taxon>
        <taxon>Dimargaritales</taxon>
        <taxon>Dimargaritaceae</taxon>
        <taxon>Dispira</taxon>
    </lineage>
</organism>
<evidence type="ECO:0000256" key="4">
    <source>
        <dbReference type="SAM" id="MobiDB-lite"/>
    </source>
</evidence>
<feature type="region of interest" description="Disordered" evidence="4">
    <location>
        <begin position="49"/>
        <end position="106"/>
    </location>
</feature>
<dbReference type="InterPro" id="IPR011011">
    <property type="entry name" value="Znf_FYVE_PHD"/>
</dbReference>
<proteinExistence type="predicted"/>
<feature type="compositionally biased region" description="Polar residues" evidence="4">
    <location>
        <begin position="663"/>
        <end position="683"/>
    </location>
</feature>
<comment type="caution">
    <text evidence="6">The sequence shown here is derived from an EMBL/GenBank/DDBJ whole genome shotgun (WGS) entry which is preliminary data.</text>
</comment>
<sequence>MDRQSAVYTRHPGVFPPHMGLVSSPMPHHGLITPLYSLAQLGYPSLPQDLSTPAQSLPQATTGGGGGLSKSKSWPASVSTTTTAGVPIQPGSGQAPETSSHSLPAPPSYSSVMSALVAPMSHYPLLAGNFYPQLPALTGAEQVMATTAFPIKAQMIKDVFFTDAVAGGDPLVTHLAHFEDEGEAIPLKSVFEVSRLSPPSSPSRLDHEDSSSLFGYDMDTVCSTPSLEGDGDLFSESKLGQLDHGPEDHLRMITPPPQEYQSPEGEVPSRPDSALSAESLPVATSSSTQMGLYFLAQPQDMAMLVPSSAKYQSATSFAPPPYFGSTVTASPVQTVSPRMLIHPNVQSNNPLTSSTNQSSVAGHSAADDTSDESIYDEESDDDDYDAREYLPKPPSGMRGRPQLALKKSRSTPLAGTKRRRAVLDSEDEEVVVTKRASTPAPPSTTATCRLVTPEPQPTPCGCAPENEGREVVQARPTQHPTLYETLTQTSIDWCRYCGTTEGINWRPGPWGKRTLCNKHGCDYKGYGFACKLPRLDLKAYASESIEERDRPVLQLFCTACHDSRSYSGNVMVRCEGCPKAYHQQCFPGGIPDSLVQGNGVWYCDTSCPANCRSKRVVVELPRKRLPLMCTPRAGGSTAANVAAVGGLVSPVSPNAEAERSTSRRVSSPQPMPTANSQSNSGTSVRAAPHRSNRRSRRVSSGFNANKSDIQLPPSPSPSVGEGDAPSPEHSVEPLMAANLSSPTTRGRPTGTKKRKQQQALPTIAESGRA</sequence>
<feature type="compositionally biased region" description="Acidic residues" evidence="4">
    <location>
        <begin position="368"/>
        <end position="385"/>
    </location>
</feature>
<feature type="compositionally biased region" description="Polar residues" evidence="4">
    <location>
        <begin position="49"/>
        <end position="60"/>
    </location>
</feature>
<dbReference type="Gene3D" id="3.30.40.10">
    <property type="entry name" value="Zinc/RING finger domain, C3HC4 (zinc finger)"/>
    <property type="match status" value="1"/>
</dbReference>
<evidence type="ECO:0000313" key="6">
    <source>
        <dbReference type="EMBL" id="KAJ1968964.1"/>
    </source>
</evidence>
<protein>
    <recommendedName>
        <fullName evidence="5">Zinc finger PHD-type domain-containing protein</fullName>
    </recommendedName>
</protein>
<dbReference type="AlphaFoldDB" id="A0A9W8E4G7"/>
<dbReference type="InterPro" id="IPR001965">
    <property type="entry name" value="Znf_PHD"/>
</dbReference>
<dbReference type="Proteomes" id="UP001150925">
    <property type="component" value="Unassembled WGS sequence"/>
</dbReference>
<feature type="region of interest" description="Disordered" evidence="4">
    <location>
        <begin position="342"/>
        <end position="456"/>
    </location>
</feature>
<keyword evidence="3" id="KW-0862">Zinc</keyword>